<dbReference type="RefSeq" id="XP_009689417.1">
    <property type="nucleotide sequence ID" value="XM_009691122.1"/>
</dbReference>
<dbReference type="Proteomes" id="UP000003786">
    <property type="component" value="Chromosome 1"/>
</dbReference>
<dbReference type="GeneID" id="20713476"/>
<dbReference type="OrthoDB" id="5600060at2759"/>
<dbReference type="PANTHER" id="PTHR46094:SF1">
    <property type="entry name" value="INTEGRATOR COMPLEX SUBUNIT 9"/>
    <property type="match status" value="1"/>
</dbReference>
<feature type="region of interest" description="Disordered" evidence="3">
    <location>
        <begin position="267"/>
        <end position="352"/>
    </location>
</feature>
<keyword evidence="5" id="KW-1185">Reference proteome</keyword>
<evidence type="ECO:0000256" key="2">
    <source>
        <dbReference type="ARBA" id="ARBA00023242"/>
    </source>
</evidence>
<evidence type="ECO:0000313" key="5">
    <source>
        <dbReference type="Proteomes" id="UP000003786"/>
    </source>
</evidence>
<dbReference type="GO" id="GO:0032039">
    <property type="term" value="C:integrator complex"/>
    <property type="evidence" value="ECO:0007669"/>
    <property type="project" value="InterPro"/>
</dbReference>
<feature type="region of interest" description="Disordered" evidence="3">
    <location>
        <begin position="713"/>
        <end position="749"/>
    </location>
</feature>
<keyword evidence="2" id="KW-0539">Nucleus</keyword>
<reference evidence="4 5" key="1">
    <citation type="journal article" date="2012" name="MBio">
        <title>Comparative genome analysis of three eukaryotic parasites with differing abilities to transform leukocytes reveals key mediators of Theileria-induced leukocyte transformation.</title>
        <authorList>
            <person name="Hayashida K."/>
            <person name="Hara Y."/>
            <person name="Abe T."/>
            <person name="Yamasaki C."/>
            <person name="Toyoda A."/>
            <person name="Kosuge T."/>
            <person name="Suzuki Y."/>
            <person name="Sato Y."/>
            <person name="Kawashima S."/>
            <person name="Katayama T."/>
            <person name="Wakaguri H."/>
            <person name="Inoue N."/>
            <person name="Homma K."/>
            <person name="Tada-Umezaki M."/>
            <person name="Yagi Y."/>
            <person name="Fujii Y."/>
            <person name="Habara T."/>
            <person name="Kanehisa M."/>
            <person name="Watanabe H."/>
            <person name="Ito K."/>
            <person name="Gojobori T."/>
            <person name="Sugawara H."/>
            <person name="Imanishi T."/>
            <person name="Weir W."/>
            <person name="Gardner M."/>
            <person name="Pain A."/>
            <person name="Shiels B."/>
            <person name="Hattori M."/>
            <person name="Nene V."/>
            <person name="Sugimoto C."/>
        </authorList>
    </citation>
    <scope>NUCLEOTIDE SEQUENCE [LARGE SCALE GENOMIC DNA]</scope>
    <source>
        <strain evidence="4 5">Shintoku</strain>
    </source>
</reference>
<comment type="subcellular location">
    <subcellularLocation>
        <location evidence="1">Nucleus</location>
    </subcellularLocation>
</comment>
<proteinExistence type="predicted"/>
<dbReference type="VEuPathDB" id="PiroplasmaDB:TOT_010000578"/>
<dbReference type="KEGG" id="tot:TOT_010000578"/>
<dbReference type="GO" id="GO:0034472">
    <property type="term" value="P:snRNA 3'-end processing"/>
    <property type="evidence" value="ECO:0007669"/>
    <property type="project" value="TreeGrafter"/>
</dbReference>
<protein>
    <submittedName>
        <fullName evidence="4">Uncharacterized protein</fullName>
    </submittedName>
</protein>
<organism evidence="4 5">
    <name type="scientific">Theileria orientalis strain Shintoku</name>
    <dbReference type="NCBI Taxonomy" id="869250"/>
    <lineage>
        <taxon>Eukaryota</taxon>
        <taxon>Sar</taxon>
        <taxon>Alveolata</taxon>
        <taxon>Apicomplexa</taxon>
        <taxon>Aconoidasida</taxon>
        <taxon>Piroplasmida</taxon>
        <taxon>Theileriidae</taxon>
        <taxon>Theileria</taxon>
    </lineage>
</organism>
<dbReference type="PANTHER" id="PTHR46094">
    <property type="entry name" value="INTEGRATOR COMPLEX SUBUNIT 9"/>
    <property type="match status" value="1"/>
</dbReference>
<dbReference type="AlphaFoldDB" id="J4C2Q8"/>
<feature type="compositionally biased region" description="Basic and acidic residues" evidence="3">
    <location>
        <begin position="341"/>
        <end position="352"/>
    </location>
</feature>
<sequence length="830" mass="90642">MEVTLVCDCEDCYSSLIQVGCVNILCDIPFKLLKDFSEGIAESSNCNFGRSCELYDKLNCSQIHLILITHARGFQGLNLLSECYDLSSTHIVCTRPVFVLSNIYYSTKNRKNGVRQSGRRPFYEFGSRRLISNLREPRYRRKSTEFSLLDFLNGNLLHLVSYSEPLKIDLTVSSAYTRHGPLVNALNAGRLNDFSVQLSVVATSSGYCLGSCNYLIKHEHVRERIIYVSKSSTRNRYTRPFDYSIFDDVTPEDVIIVANSVTLGTGSSTNSFSNATSTANSSDFNTGKRDDVNSGMISASSSGNASDSGMHSGNSDDEVEVKSERKRQVKEELFSDSGEPDAGKVESEEADRPLRELEKLSAYCIKAVLSGHNAIVPVDFNYEYLIDLFESLNRTIKRMKKQIYVYCLGPGVEEMFDYLEKCCDWVASARSELTMHSEDPKSPFPDLEDMKNNNQFFCSDSLAGLSSVFREPSVLVIAVKHKGDFTDYFHNENNRFLILQPKYYPPQLSVDATTVTGGYSGIVSQGSTSTPPVSVGVKGHIAKRNTSVPATSIAASGPATSIAASVPATSIAASGPATSIGASEGSSSIRKGLNGRCLCTSVNLQTSMSNINVNARVVVLSSNNRHCELHLDEVNVGYIRAGVKPKVLDKLEFISLFPQGRLKSSATIAGGPSSVAADGGSSSAPRDATIEFSKLRVDCSNIDDVAVRKTGSLAPKSTLSTPTPSTTPKKSKKSKPKNHPKSEDQVPEISDDVNDALLFGTYNYTGLLTELSKYFAEKVEVTKTPQGVTLTHSNFKISIGGDGKSTLIETVSDNYRKCILRSLQQVLISI</sequence>
<gene>
    <name evidence="4" type="ORF">TOT_010000578</name>
</gene>
<dbReference type="Gene3D" id="3.60.15.10">
    <property type="entry name" value="Ribonuclease Z/Hydroxyacylglutathione hydrolase-like"/>
    <property type="match status" value="1"/>
</dbReference>
<dbReference type="InterPro" id="IPR036866">
    <property type="entry name" value="RibonucZ/Hydroxyglut_hydro"/>
</dbReference>
<evidence type="ECO:0000256" key="1">
    <source>
        <dbReference type="ARBA" id="ARBA00004123"/>
    </source>
</evidence>
<feature type="compositionally biased region" description="Basic residues" evidence="3">
    <location>
        <begin position="729"/>
        <end position="739"/>
    </location>
</feature>
<dbReference type="InterPro" id="IPR027074">
    <property type="entry name" value="Integrator_9su"/>
</dbReference>
<dbReference type="SUPFAM" id="SSF56281">
    <property type="entry name" value="Metallo-hydrolase/oxidoreductase"/>
    <property type="match status" value="1"/>
</dbReference>
<feature type="compositionally biased region" description="Low complexity" evidence="3">
    <location>
        <begin position="293"/>
        <end position="312"/>
    </location>
</feature>
<name>J4C2Q8_THEOR</name>
<evidence type="ECO:0000256" key="3">
    <source>
        <dbReference type="SAM" id="MobiDB-lite"/>
    </source>
</evidence>
<evidence type="ECO:0000313" key="4">
    <source>
        <dbReference type="EMBL" id="BAM39116.1"/>
    </source>
</evidence>
<dbReference type="STRING" id="869250.J4C2Q8"/>
<accession>J4C2Q8</accession>
<feature type="compositionally biased region" description="Low complexity" evidence="3">
    <location>
        <begin position="715"/>
        <end position="728"/>
    </location>
</feature>
<feature type="compositionally biased region" description="Low complexity" evidence="3">
    <location>
        <begin position="267"/>
        <end position="285"/>
    </location>
</feature>
<dbReference type="eggNOG" id="KOG1138">
    <property type="taxonomic scope" value="Eukaryota"/>
</dbReference>
<dbReference type="EMBL" id="AP011946">
    <property type="protein sequence ID" value="BAM39116.1"/>
    <property type="molecule type" value="Genomic_DNA"/>
</dbReference>